<dbReference type="OMA" id="EYIEQGH"/>
<evidence type="ECO:0000256" key="5">
    <source>
        <dbReference type="ARBA" id="ARBA00022989"/>
    </source>
</evidence>
<keyword evidence="5" id="KW-1133">Transmembrane helix</keyword>
<dbReference type="PANTHER" id="PTHR13598:SF1">
    <property type="entry name" value="AT07567P-RELATED"/>
    <property type="match status" value="1"/>
</dbReference>
<evidence type="ECO:0000256" key="7">
    <source>
        <dbReference type="ARBA" id="ARBA00023242"/>
    </source>
</evidence>
<dbReference type="GO" id="GO:0005637">
    <property type="term" value="C:nuclear inner membrane"/>
    <property type="evidence" value="ECO:0007669"/>
    <property type="project" value="UniProtKB-SubCell"/>
</dbReference>
<comment type="similarity">
    <text evidence="2">Belongs to the NEMP family.</text>
</comment>
<keyword evidence="7" id="KW-0539">Nucleus</keyword>
<feature type="non-terminal residue" evidence="8">
    <location>
        <position position="1"/>
    </location>
</feature>
<evidence type="ECO:0000313" key="8">
    <source>
        <dbReference type="EMBL" id="KFM78866.1"/>
    </source>
</evidence>
<keyword evidence="9" id="KW-1185">Reference proteome</keyword>
<reference evidence="8 9" key="1">
    <citation type="submission" date="2013-11" db="EMBL/GenBank/DDBJ databases">
        <title>Genome sequencing of Stegodyphus mimosarum.</title>
        <authorList>
            <person name="Bechsgaard J."/>
        </authorList>
    </citation>
    <scope>NUCLEOTIDE SEQUENCE [LARGE SCALE GENOMIC DNA]</scope>
</reference>
<evidence type="ECO:0000256" key="6">
    <source>
        <dbReference type="ARBA" id="ARBA00023136"/>
    </source>
</evidence>
<evidence type="ECO:0000313" key="9">
    <source>
        <dbReference type="Proteomes" id="UP000054359"/>
    </source>
</evidence>
<evidence type="ECO:0000256" key="3">
    <source>
        <dbReference type="ARBA" id="ARBA00022692"/>
    </source>
</evidence>
<keyword evidence="3 8" id="KW-0812">Transmembrane</keyword>
<comment type="subcellular location">
    <subcellularLocation>
        <location evidence="1">Nucleus inner membrane</location>
        <topology evidence="1">Multi-pass membrane protein</topology>
        <orientation evidence="1">Nucleoplasmic side</orientation>
    </subcellularLocation>
</comment>
<keyword evidence="4" id="KW-0732">Signal</keyword>
<evidence type="ECO:0000256" key="4">
    <source>
        <dbReference type="ARBA" id="ARBA00022729"/>
    </source>
</evidence>
<evidence type="ECO:0000256" key="1">
    <source>
        <dbReference type="ARBA" id="ARBA00004575"/>
    </source>
</evidence>
<organism evidence="8 9">
    <name type="scientific">Stegodyphus mimosarum</name>
    <name type="common">African social velvet spider</name>
    <dbReference type="NCBI Taxonomy" id="407821"/>
    <lineage>
        <taxon>Eukaryota</taxon>
        <taxon>Metazoa</taxon>
        <taxon>Ecdysozoa</taxon>
        <taxon>Arthropoda</taxon>
        <taxon>Chelicerata</taxon>
        <taxon>Arachnida</taxon>
        <taxon>Araneae</taxon>
        <taxon>Araneomorphae</taxon>
        <taxon>Entelegynae</taxon>
        <taxon>Eresoidea</taxon>
        <taxon>Eresidae</taxon>
        <taxon>Stegodyphus</taxon>
    </lineage>
</organism>
<accession>A0A087UNC7</accession>
<name>A0A087UNC7_STEMI</name>
<sequence length="136" mass="16325">QVIAVLVIFFSSEYREVSTAIVLILVTGKWIPIKWLIKFQYLWYRFFPPKVKLLTELEYIEQGHIETKKALENLRKYCRSPDCNAWKVIAKLRNPVRFAQFIENGTQYTDEELLEYNSEEFFDNEFHHSSYSDDNM</sequence>
<protein>
    <submittedName>
        <fullName evidence="8">Transmembrane protein 194A</fullName>
    </submittedName>
</protein>
<dbReference type="PANTHER" id="PTHR13598">
    <property type="entry name" value="AT07567P-RELATED"/>
    <property type="match status" value="1"/>
</dbReference>
<dbReference type="AlphaFoldDB" id="A0A087UNC7"/>
<dbReference type="OrthoDB" id="509138at2759"/>
<dbReference type="Proteomes" id="UP000054359">
    <property type="component" value="Unassembled WGS sequence"/>
</dbReference>
<dbReference type="STRING" id="407821.A0A087UNC7"/>
<keyword evidence="6" id="KW-0472">Membrane</keyword>
<gene>
    <name evidence="8" type="ORF">X975_04797</name>
</gene>
<feature type="non-terminal residue" evidence="8">
    <location>
        <position position="136"/>
    </location>
</feature>
<evidence type="ECO:0000256" key="2">
    <source>
        <dbReference type="ARBA" id="ARBA00005748"/>
    </source>
</evidence>
<dbReference type="Pfam" id="PF10225">
    <property type="entry name" value="NEMP"/>
    <property type="match status" value="1"/>
</dbReference>
<dbReference type="InterPro" id="IPR019358">
    <property type="entry name" value="NEMP_fam"/>
</dbReference>
<proteinExistence type="inferred from homology"/>
<dbReference type="EMBL" id="KK120696">
    <property type="protein sequence ID" value="KFM78866.1"/>
    <property type="molecule type" value="Genomic_DNA"/>
</dbReference>